<reference evidence="1 2" key="1">
    <citation type="submission" date="2016-12" db="EMBL/GenBank/DDBJ databases">
        <authorList>
            <person name="Song W.-J."/>
            <person name="Kurnit D.M."/>
        </authorList>
    </citation>
    <scope>NUCLEOTIDE SEQUENCE [LARGE SCALE GENOMIC DNA]</scope>
    <source>
        <strain evidence="1 2">DSM 11393</strain>
    </source>
</reference>
<gene>
    <name evidence="1" type="ORF">SAMN02745728_01311</name>
</gene>
<accession>A0A1M7SWP3</accession>
<protein>
    <submittedName>
        <fullName evidence="1">Uncharacterized protein</fullName>
    </submittedName>
</protein>
<dbReference type="AlphaFoldDB" id="A0A1M7SWP3"/>
<dbReference type="Proteomes" id="UP000186469">
    <property type="component" value="Unassembled WGS sequence"/>
</dbReference>
<dbReference type="RefSeq" id="WP_143145508.1">
    <property type="nucleotide sequence ID" value="NZ_FRDI01000005.1"/>
</dbReference>
<keyword evidence="2" id="KW-1185">Reference proteome</keyword>
<organism evidence="1 2">
    <name type="scientific">Desulfovibrio litoralis DSM 11393</name>
    <dbReference type="NCBI Taxonomy" id="1121455"/>
    <lineage>
        <taxon>Bacteria</taxon>
        <taxon>Pseudomonadati</taxon>
        <taxon>Thermodesulfobacteriota</taxon>
        <taxon>Desulfovibrionia</taxon>
        <taxon>Desulfovibrionales</taxon>
        <taxon>Desulfovibrionaceae</taxon>
        <taxon>Desulfovibrio</taxon>
    </lineage>
</organism>
<proteinExistence type="predicted"/>
<dbReference type="EMBL" id="FRDI01000005">
    <property type="protein sequence ID" value="SHN62871.1"/>
    <property type="molecule type" value="Genomic_DNA"/>
</dbReference>
<evidence type="ECO:0000313" key="2">
    <source>
        <dbReference type="Proteomes" id="UP000186469"/>
    </source>
</evidence>
<name>A0A1M7SWP3_9BACT</name>
<evidence type="ECO:0000313" key="1">
    <source>
        <dbReference type="EMBL" id="SHN62871.1"/>
    </source>
</evidence>
<sequence>MNILNKILDINNKLSKNDTKIRFADKNDLKELLKEGLRPEDKDEFNIIEEKFGNNLNAEDSLVQVFNSSETVFTYCSPKKIFALFGVKQTNQQITEQISSVINLKNNKTASPWLVGTKDFSRKKQDILYLGPKIIELFLNEFEILFNLTAFNIDNISETQKLFIKNRLLWLEKCGFVIGKAFTERSARNNKKYIFYPFITIKKEFKKCVQN</sequence>
<dbReference type="STRING" id="1121455.SAMN02745728_01311"/>